<feature type="compositionally biased region" description="Acidic residues" evidence="1">
    <location>
        <begin position="31"/>
        <end position="47"/>
    </location>
</feature>
<dbReference type="HOGENOM" id="CLU_002639_8_3_1"/>
<dbReference type="InParanoid" id="A0A0C3DLA3"/>
<organism evidence="3 4">
    <name type="scientific">Oidiodendron maius (strain Zn)</name>
    <dbReference type="NCBI Taxonomy" id="913774"/>
    <lineage>
        <taxon>Eukaryota</taxon>
        <taxon>Fungi</taxon>
        <taxon>Dikarya</taxon>
        <taxon>Ascomycota</taxon>
        <taxon>Pezizomycotina</taxon>
        <taxon>Leotiomycetes</taxon>
        <taxon>Leotiomycetes incertae sedis</taxon>
        <taxon>Myxotrichaceae</taxon>
        <taxon>Oidiodendron</taxon>
    </lineage>
</organism>
<reference evidence="3 4" key="1">
    <citation type="submission" date="2014-04" db="EMBL/GenBank/DDBJ databases">
        <authorList>
            <consortium name="DOE Joint Genome Institute"/>
            <person name="Kuo A."/>
            <person name="Martino E."/>
            <person name="Perotto S."/>
            <person name="Kohler A."/>
            <person name="Nagy L.G."/>
            <person name="Floudas D."/>
            <person name="Copeland A."/>
            <person name="Barry K.W."/>
            <person name="Cichocki N."/>
            <person name="Veneault-Fourrey C."/>
            <person name="LaButti K."/>
            <person name="Lindquist E.A."/>
            <person name="Lipzen A."/>
            <person name="Lundell T."/>
            <person name="Morin E."/>
            <person name="Murat C."/>
            <person name="Sun H."/>
            <person name="Tunlid A."/>
            <person name="Henrissat B."/>
            <person name="Grigoriev I.V."/>
            <person name="Hibbett D.S."/>
            <person name="Martin F."/>
            <person name="Nordberg H.P."/>
            <person name="Cantor M.N."/>
            <person name="Hua S.X."/>
        </authorList>
    </citation>
    <scope>NUCLEOTIDE SEQUENCE [LARGE SCALE GENOMIC DNA]</scope>
    <source>
        <strain evidence="3 4">Zn</strain>
    </source>
</reference>
<dbReference type="Proteomes" id="UP000054321">
    <property type="component" value="Unassembled WGS sequence"/>
</dbReference>
<dbReference type="AlphaFoldDB" id="A0A0C3DLA3"/>
<accession>A0A0C3DLA3</accession>
<evidence type="ECO:0000313" key="4">
    <source>
        <dbReference type="Proteomes" id="UP000054321"/>
    </source>
</evidence>
<feature type="region of interest" description="Disordered" evidence="1">
    <location>
        <begin position="22"/>
        <end position="62"/>
    </location>
</feature>
<keyword evidence="4" id="KW-1185">Reference proteome</keyword>
<proteinExistence type="predicted"/>
<dbReference type="InterPro" id="IPR010730">
    <property type="entry name" value="HET"/>
</dbReference>
<feature type="domain" description="Heterokaryon incompatibility" evidence="2">
    <location>
        <begin position="96"/>
        <end position="250"/>
    </location>
</feature>
<evidence type="ECO:0000256" key="1">
    <source>
        <dbReference type="SAM" id="MobiDB-lite"/>
    </source>
</evidence>
<feature type="non-terminal residue" evidence="3">
    <location>
        <position position="384"/>
    </location>
</feature>
<dbReference type="PANTHER" id="PTHR33112">
    <property type="entry name" value="DOMAIN PROTEIN, PUTATIVE-RELATED"/>
    <property type="match status" value="1"/>
</dbReference>
<name>A0A0C3DLA3_OIDMZ</name>
<dbReference type="EMBL" id="KN832874">
    <property type="protein sequence ID" value="KIN02803.1"/>
    <property type="molecule type" value="Genomic_DNA"/>
</dbReference>
<dbReference type="Pfam" id="PF06985">
    <property type="entry name" value="HET"/>
    <property type="match status" value="1"/>
</dbReference>
<reference evidence="4" key="2">
    <citation type="submission" date="2015-01" db="EMBL/GenBank/DDBJ databases">
        <title>Evolutionary Origins and Diversification of the Mycorrhizal Mutualists.</title>
        <authorList>
            <consortium name="DOE Joint Genome Institute"/>
            <consortium name="Mycorrhizal Genomics Consortium"/>
            <person name="Kohler A."/>
            <person name="Kuo A."/>
            <person name="Nagy L.G."/>
            <person name="Floudas D."/>
            <person name="Copeland A."/>
            <person name="Barry K.W."/>
            <person name="Cichocki N."/>
            <person name="Veneault-Fourrey C."/>
            <person name="LaButti K."/>
            <person name="Lindquist E.A."/>
            <person name="Lipzen A."/>
            <person name="Lundell T."/>
            <person name="Morin E."/>
            <person name="Murat C."/>
            <person name="Riley R."/>
            <person name="Ohm R."/>
            <person name="Sun H."/>
            <person name="Tunlid A."/>
            <person name="Henrissat B."/>
            <person name="Grigoriev I.V."/>
            <person name="Hibbett D.S."/>
            <person name="Martin F."/>
        </authorList>
    </citation>
    <scope>NUCLEOTIDE SEQUENCE [LARGE SCALE GENOMIC DNA]</scope>
    <source>
        <strain evidence="4">Zn</strain>
    </source>
</reference>
<evidence type="ECO:0000259" key="2">
    <source>
        <dbReference type="Pfam" id="PF06985"/>
    </source>
</evidence>
<evidence type="ECO:0000313" key="3">
    <source>
        <dbReference type="EMBL" id="KIN02803.1"/>
    </source>
</evidence>
<sequence>MNINQQLDALKDWLEICGKRSVEAGEHSDNDSENSDDDSENSDDDSENSIRASGDPHDSCPKVNSLAIPAKRILDLADAATGIVRIVEAAGRTGRYVALSHCWGDPTRHPIKSTQATMNDHMSGIAMSSLPRSFTDAIRVCLHLDIEYLWIDCLCIVQDDRDEWFTEAEKMSKIYQESYLTVAATRAQNSEHGFLFDFTEDTVQYRIVAEAPLDEEMSEYRPFHATYKINHESSKSHSAPLDKRVWCLQEWYLPLRVVEFCLNDIRFLCLGGVDTRFGRERDQRAHTRAILRGFAFKEEHGFRTFWETVRKDLFERALTYPSDKLPAIAGLAQMLEEKHLHIPNHKYLVGLWSTRISEDLSWTVLQFDAATQSIENIPSWSWAS</sequence>
<dbReference type="OrthoDB" id="3523692at2759"/>
<gene>
    <name evidence="3" type="ORF">OIDMADRAFT_118738</name>
</gene>
<dbReference type="STRING" id="913774.A0A0C3DLA3"/>
<protein>
    <recommendedName>
        <fullName evidence="2">Heterokaryon incompatibility domain-containing protein</fullName>
    </recommendedName>
</protein>
<dbReference type="PANTHER" id="PTHR33112:SF16">
    <property type="entry name" value="HETEROKARYON INCOMPATIBILITY DOMAIN-CONTAINING PROTEIN"/>
    <property type="match status" value="1"/>
</dbReference>